<gene>
    <name evidence="1" type="ORF">L1987_15656</name>
</gene>
<dbReference type="Proteomes" id="UP001056120">
    <property type="component" value="Linkage Group LG05"/>
</dbReference>
<name>A0ACB9J777_9ASTR</name>
<comment type="caution">
    <text evidence="1">The sequence shown here is derived from an EMBL/GenBank/DDBJ whole genome shotgun (WGS) entry which is preliminary data.</text>
</comment>
<evidence type="ECO:0000313" key="2">
    <source>
        <dbReference type="Proteomes" id="UP001056120"/>
    </source>
</evidence>
<accession>A0ACB9J777</accession>
<protein>
    <submittedName>
        <fullName evidence="1">Uncharacterized protein</fullName>
    </submittedName>
</protein>
<proteinExistence type="predicted"/>
<sequence length="178" mass="20517">MLCTASKKGPIPHCFGELDGMKVKSFYGFSLHFSGYVNIRQVLKGVALDYTKTLKFITNMDPSIYAENTYLCGAPLPKECSPHGNPTSKNKEEYANEPNKIWFYLDITCGFATGFWGIIGVLLFKKEWRHKLFMFCEVAMDKIYVAVAVRVLKMKRGRGMHRSIRIQVIMEYLIIYYK</sequence>
<reference evidence="2" key="1">
    <citation type="journal article" date="2022" name="Mol. Ecol. Resour.">
        <title>The genomes of chicory, endive, great burdock and yacon provide insights into Asteraceae palaeo-polyploidization history and plant inulin production.</title>
        <authorList>
            <person name="Fan W."/>
            <person name="Wang S."/>
            <person name="Wang H."/>
            <person name="Wang A."/>
            <person name="Jiang F."/>
            <person name="Liu H."/>
            <person name="Zhao H."/>
            <person name="Xu D."/>
            <person name="Zhang Y."/>
        </authorList>
    </citation>
    <scope>NUCLEOTIDE SEQUENCE [LARGE SCALE GENOMIC DNA]</scope>
    <source>
        <strain evidence="2">cv. Yunnan</strain>
    </source>
</reference>
<evidence type="ECO:0000313" key="1">
    <source>
        <dbReference type="EMBL" id="KAI3815972.1"/>
    </source>
</evidence>
<organism evidence="1 2">
    <name type="scientific">Smallanthus sonchifolius</name>
    <dbReference type="NCBI Taxonomy" id="185202"/>
    <lineage>
        <taxon>Eukaryota</taxon>
        <taxon>Viridiplantae</taxon>
        <taxon>Streptophyta</taxon>
        <taxon>Embryophyta</taxon>
        <taxon>Tracheophyta</taxon>
        <taxon>Spermatophyta</taxon>
        <taxon>Magnoliopsida</taxon>
        <taxon>eudicotyledons</taxon>
        <taxon>Gunneridae</taxon>
        <taxon>Pentapetalae</taxon>
        <taxon>asterids</taxon>
        <taxon>campanulids</taxon>
        <taxon>Asterales</taxon>
        <taxon>Asteraceae</taxon>
        <taxon>Asteroideae</taxon>
        <taxon>Heliantheae alliance</taxon>
        <taxon>Millerieae</taxon>
        <taxon>Smallanthus</taxon>
    </lineage>
</organism>
<keyword evidence="2" id="KW-1185">Reference proteome</keyword>
<reference evidence="1 2" key="2">
    <citation type="journal article" date="2022" name="Mol. Ecol. Resour.">
        <title>The genomes of chicory, endive, great burdock and yacon provide insights into Asteraceae paleo-polyploidization history and plant inulin production.</title>
        <authorList>
            <person name="Fan W."/>
            <person name="Wang S."/>
            <person name="Wang H."/>
            <person name="Wang A."/>
            <person name="Jiang F."/>
            <person name="Liu H."/>
            <person name="Zhao H."/>
            <person name="Xu D."/>
            <person name="Zhang Y."/>
        </authorList>
    </citation>
    <scope>NUCLEOTIDE SEQUENCE [LARGE SCALE GENOMIC DNA]</scope>
    <source>
        <strain evidence="2">cv. Yunnan</strain>
        <tissue evidence="1">Leaves</tissue>
    </source>
</reference>
<dbReference type="EMBL" id="CM042022">
    <property type="protein sequence ID" value="KAI3815972.1"/>
    <property type="molecule type" value="Genomic_DNA"/>
</dbReference>